<name>A0A8T9SUM5_9BACT</name>
<evidence type="ECO:0000313" key="1">
    <source>
        <dbReference type="EMBL" id="UOR05862.1"/>
    </source>
</evidence>
<dbReference type="EMBL" id="CP095053">
    <property type="protein sequence ID" value="UOR05862.1"/>
    <property type="molecule type" value="Genomic_DNA"/>
</dbReference>
<dbReference type="NCBIfam" id="TIGR01560">
    <property type="entry name" value="put_DNA_pack"/>
    <property type="match status" value="1"/>
</dbReference>
<dbReference type="KEGG" id="haei:MUN82_01890"/>
<sequence length="182" mass="20258">MSITKFITKPTTEPVSIELFKAHIRIGADETSEDTLLQHYLSTARAKAEKYCNQPFASRVLETTFSVTEPYVLPPGAGEILSVSGFINDLSQLPTLGQYWNEYVKGISVSREYPICYDNLPTYTVRYTFEADVEADVIQAILKIAADLYENRENSTTGASNKALGINYQVLLNPYRVIGDGS</sequence>
<dbReference type="InterPro" id="IPR021146">
    <property type="entry name" value="Phage_gp6-like_head-tail"/>
</dbReference>
<dbReference type="RefSeq" id="WP_245094456.1">
    <property type="nucleotide sequence ID" value="NZ_CP095053.1"/>
</dbReference>
<gene>
    <name evidence="1" type="ORF">MUN82_01890</name>
</gene>
<dbReference type="InterPro" id="IPR006450">
    <property type="entry name" value="Phage_HK97_gp6-like"/>
</dbReference>
<dbReference type="Proteomes" id="UP000829925">
    <property type="component" value="Chromosome"/>
</dbReference>
<reference evidence="1 2" key="1">
    <citation type="submission" date="2022-04" db="EMBL/GenBank/DDBJ databases">
        <title>Hymenobacter sp. isolated from the air.</title>
        <authorList>
            <person name="Won M."/>
            <person name="Lee C.-M."/>
            <person name="Woen H.-Y."/>
            <person name="Kwon S.-W."/>
        </authorList>
    </citation>
    <scope>NUCLEOTIDE SEQUENCE [LARGE SCALE GENOMIC DNA]</scope>
    <source>
        <strain evidence="2">5413 J-13</strain>
    </source>
</reference>
<organism evidence="1 2">
    <name type="scientific">Hymenobacter aerilatus</name>
    <dbReference type="NCBI Taxonomy" id="2932251"/>
    <lineage>
        <taxon>Bacteria</taxon>
        <taxon>Pseudomonadati</taxon>
        <taxon>Bacteroidota</taxon>
        <taxon>Cytophagia</taxon>
        <taxon>Cytophagales</taxon>
        <taxon>Hymenobacteraceae</taxon>
        <taxon>Hymenobacter</taxon>
    </lineage>
</organism>
<keyword evidence="2" id="KW-1185">Reference proteome</keyword>
<evidence type="ECO:0000313" key="2">
    <source>
        <dbReference type="Proteomes" id="UP000829925"/>
    </source>
</evidence>
<protein>
    <submittedName>
        <fullName evidence="1">Head-tail connector protein</fullName>
    </submittedName>
</protein>
<dbReference type="Gene3D" id="1.10.3230.30">
    <property type="entry name" value="Phage gp6-like head-tail connector protein"/>
    <property type="match status" value="1"/>
</dbReference>
<dbReference type="CDD" id="cd08054">
    <property type="entry name" value="gp6"/>
    <property type="match status" value="1"/>
</dbReference>
<dbReference type="AlphaFoldDB" id="A0A8T9SUM5"/>
<proteinExistence type="predicted"/>
<dbReference type="Pfam" id="PF05135">
    <property type="entry name" value="Phage_connect_1"/>
    <property type="match status" value="1"/>
</dbReference>
<accession>A0A8T9SUM5</accession>